<protein>
    <submittedName>
        <fullName evidence="6">LysR family transcriptional regulator</fullName>
    </submittedName>
</protein>
<organism evidence="6 7">
    <name type="scientific">Actinoplanes friuliensis DSM 7358</name>
    <dbReference type="NCBI Taxonomy" id="1246995"/>
    <lineage>
        <taxon>Bacteria</taxon>
        <taxon>Bacillati</taxon>
        <taxon>Actinomycetota</taxon>
        <taxon>Actinomycetes</taxon>
        <taxon>Micromonosporales</taxon>
        <taxon>Micromonosporaceae</taxon>
        <taxon>Actinoplanes</taxon>
    </lineage>
</organism>
<dbReference type="InterPro" id="IPR005119">
    <property type="entry name" value="LysR_subst-bd"/>
</dbReference>
<dbReference type="Proteomes" id="UP000017746">
    <property type="component" value="Chromosome"/>
</dbReference>
<feature type="domain" description="HTH lysR-type" evidence="5">
    <location>
        <begin position="10"/>
        <end position="67"/>
    </location>
</feature>
<keyword evidence="2" id="KW-0805">Transcription regulation</keyword>
<dbReference type="KEGG" id="afs:AFR_29270"/>
<dbReference type="HOGENOM" id="CLU_039613_2_2_11"/>
<reference evidence="6 7" key="1">
    <citation type="journal article" date="2014" name="J. Biotechnol.">
        <title>Complete genome sequence of the actinobacterium Actinoplanes friuliensis HAG 010964, producer of the lipopeptide antibiotic friulimycin.</title>
        <authorList>
            <person name="Ruckert C."/>
            <person name="Szczepanowski R."/>
            <person name="Albersmeier A."/>
            <person name="Goesmann A."/>
            <person name="Fischer N."/>
            <person name="Steinkamper A."/>
            <person name="Puhler A."/>
            <person name="Biener R."/>
            <person name="Schwartz D."/>
            <person name="Kalinowski J."/>
        </authorList>
    </citation>
    <scope>NUCLEOTIDE SEQUENCE [LARGE SCALE GENOMIC DNA]</scope>
    <source>
        <strain evidence="6 7">DSM 7358</strain>
    </source>
</reference>
<sequence length="306" mass="33681">MSPEAEGRDVRADDLRFLAVVAETGRLTAAARTLGVDHTTVSRRLRALELALGARLLDRRQDGWELTTTGRAVVEHARAVRDAVILATSAASGREADALVGTIRVTAPDAFGTLFVVPAIARVRARHPGLNVELITGARELILRDSNFDLAITIGGPQGSTLFTERLCEYDSGFYGSDAYLDKHGDPASLEELNAHALVFFVDSLQRVRELDIERYVSKPLIRFSSTNIFAQLEAVRRGVGIGFLSKFVADTASGIRLVTAYVPPARVQVTLAARREAMRRKEVLVLREALHQEVRNRRDELIWAT</sequence>
<evidence type="ECO:0000259" key="5">
    <source>
        <dbReference type="PROSITE" id="PS50931"/>
    </source>
</evidence>
<evidence type="ECO:0000256" key="1">
    <source>
        <dbReference type="ARBA" id="ARBA00009437"/>
    </source>
</evidence>
<dbReference type="PANTHER" id="PTHR30537">
    <property type="entry name" value="HTH-TYPE TRANSCRIPTIONAL REGULATOR"/>
    <property type="match status" value="1"/>
</dbReference>
<dbReference type="eggNOG" id="COG0583">
    <property type="taxonomic scope" value="Bacteria"/>
</dbReference>
<dbReference type="RefSeq" id="WP_023560452.1">
    <property type="nucleotide sequence ID" value="NC_022657.1"/>
</dbReference>
<evidence type="ECO:0000313" key="6">
    <source>
        <dbReference type="EMBL" id="AGZ44115.1"/>
    </source>
</evidence>
<dbReference type="AlphaFoldDB" id="U5W818"/>
<dbReference type="EMBL" id="CP006272">
    <property type="protein sequence ID" value="AGZ44115.1"/>
    <property type="molecule type" value="Genomic_DNA"/>
</dbReference>
<dbReference type="STRING" id="1246995.AFR_29270"/>
<dbReference type="PATRIC" id="fig|1246995.3.peg.5931"/>
<dbReference type="InterPro" id="IPR036388">
    <property type="entry name" value="WH-like_DNA-bd_sf"/>
</dbReference>
<evidence type="ECO:0000256" key="2">
    <source>
        <dbReference type="ARBA" id="ARBA00023015"/>
    </source>
</evidence>
<proteinExistence type="inferred from homology"/>
<dbReference type="InterPro" id="IPR058163">
    <property type="entry name" value="LysR-type_TF_proteobact-type"/>
</dbReference>
<dbReference type="OrthoDB" id="3176554at2"/>
<name>U5W818_9ACTN</name>
<dbReference type="SUPFAM" id="SSF53850">
    <property type="entry name" value="Periplasmic binding protein-like II"/>
    <property type="match status" value="1"/>
</dbReference>
<keyword evidence="3" id="KW-0238">DNA-binding</keyword>
<dbReference type="SUPFAM" id="SSF46785">
    <property type="entry name" value="Winged helix' DNA-binding domain"/>
    <property type="match status" value="1"/>
</dbReference>
<evidence type="ECO:0000313" key="7">
    <source>
        <dbReference type="Proteomes" id="UP000017746"/>
    </source>
</evidence>
<evidence type="ECO:0000256" key="4">
    <source>
        <dbReference type="ARBA" id="ARBA00023163"/>
    </source>
</evidence>
<dbReference type="PROSITE" id="PS50931">
    <property type="entry name" value="HTH_LYSR"/>
    <property type="match status" value="1"/>
</dbReference>
<dbReference type="GO" id="GO:0003700">
    <property type="term" value="F:DNA-binding transcription factor activity"/>
    <property type="evidence" value="ECO:0007669"/>
    <property type="project" value="InterPro"/>
</dbReference>
<comment type="similarity">
    <text evidence="1">Belongs to the LysR transcriptional regulatory family.</text>
</comment>
<dbReference type="Gene3D" id="1.10.10.10">
    <property type="entry name" value="Winged helix-like DNA-binding domain superfamily/Winged helix DNA-binding domain"/>
    <property type="match status" value="1"/>
</dbReference>
<dbReference type="InterPro" id="IPR036390">
    <property type="entry name" value="WH_DNA-bd_sf"/>
</dbReference>
<evidence type="ECO:0000256" key="3">
    <source>
        <dbReference type="ARBA" id="ARBA00023125"/>
    </source>
</evidence>
<accession>U5W818</accession>
<dbReference type="Gene3D" id="3.40.190.290">
    <property type="match status" value="1"/>
</dbReference>
<keyword evidence="7" id="KW-1185">Reference proteome</keyword>
<gene>
    <name evidence="6" type="ORF">AFR_29270</name>
</gene>
<dbReference type="InterPro" id="IPR000847">
    <property type="entry name" value="LysR_HTH_N"/>
</dbReference>
<dbReference type="GO" id="GO:0043565">
    <property type="term" value="F:sequence-specific DNA binding"/>
    <property type="evidence" value="ECO:0007669"/>
    <property type="project" value="TreeGrafter"/>
</dbReference>
<dbReference type="Pfam" id="PF03466">
    <property type="entry name" value="LysR_substrate"/>
    <property type="match status" value="1"/>
</dbReference>
<dbReference type="PANTHER" id="PTHR30537:SF3">
    <property type="entry name" value="TRANSCRIPTIONAL REGULATORY PROTEIN"/>
    <property type="match status" value="1"/>
</dbReference>
<keyword evidence="4" id="KW-0804">Transcription</keyword>
<dbReference type="GO" id="GO:0006351">
    <property type="term" value="P:DNA-templated transcription"/>
    <property type="evidence" value="ECO:0007669"/>
    <property type="project" value="TreeGrafter"/>
</dbReference>
<dbReference type="Pfam" id="PF00126">
    <property type="entry name" value="HTH_1"/>
    <property type="match status" value="1"/>
</dbReference>